<accession>A0A3P6T1F4</accession>
<evidence type="ECO:0000313" key="1">
    <source>
        <dbReference type="EMBL" id="VDK81606.1"/>
    </source>
</evidence>
<organism evidence="1 2">
    <name type="scientific">Litomosoides sigmodontis</name>
    <name type="common">Filarial nematode worm</name>
    <dbReference type="NCBI Taxonomy" id="42156"/>
    <lineage>
        <taxon>Eukaryota</taxon>
        <taxon>Metazoa</taxon>
        <taxon>Ecdysozoa</taxon>
        <taxon>Nematoda</taxon>
        <taxon>Chromadorea</taxon>
        <taxon>Rhabditida</taxon>
        <taxon>Spirurina</taxon>
        <taxon>Spiruromorpha</taxon>
        <taxon>Filarioidea</taxon>
        <taxon>Onchocercidae</taxon>
        <taxon>Litomosoides</taxon>
    </lineage>
</organism>
<proteinExistence type="predicted"/>
<evidence type="ECO:0000313" key="2">
    <source>
        <dbReference type="Proteomes" id="UP000277928"/>
    </source>
</evidence>
<dbReference type="EMBL" id="UYRX01000400">
    <property type="protein sequence ID" value="VDK81606.1"/>
    <property type="molecule type" value="Genomic_DNA"/>
</dbReference>
<protein>
    <submittedName>
        <fullName evidence="1">Uncharacterized protein</fullName>
    </submittedName>
</protein>
<gene>
    <name evidence="1" type="ORF">NLS_LOCUS5373</name>
</gene>
<sequence length="70" mass="7958">MLCRCFCLKSQIGNSCDVPMAPIARAQNSVLKDTVEQRIPLTEKQKYVLIKNWKGIDREVTAAGTEMFIR</sequence>
<dbReference type="AlphaFoldDB" id="A0A3P6T1F4"/>
<dbReference type="Proteomes" id="UP000277928">
    <property type="component" value="Unassembled WGS sequence"/>
</dbReference>
<dbReference type="STRING" id="42156.A0A3P6T1F4"/>
<reference evidence="1 2" key="1">
    <citation type="submission" date="2018-08" db="EMBL/GenBank/DDBJ databases">
        <authorList>
            <person name="Laetsch R D."/>
            <person name="Stevens L."/>
            <person name="Kumar S."/>
            <person name="Blaxter L. M."/>
        </authorList>
    </citation>
    <scope>NUCLEOTIDE SEQUENCE [LARGE SCALE GENOMIC DNA]</scope>
</reference>
<name>A0A3P6T1F4_LITSI</name>
<dbReference type="OrthoDB" id="6344802at2759"/>
<keyword evidence="2" id="KW-1185">Reference proteome</keyword>